<gene>
    <name evidence="2" type="ORF">Tco_0939172</name>
</gene>
<feature type="compositionally biased region" description="Polar residues" evidence="1">
    <location>
        <begin position="140"/>
        <end position="163"/>
    </location>
</feature>
<organism evidence="2 3">
    <name type="scientific">Tanacetum coccineum</name>
    <dbReference type="NCBI Taxonomy" id="301880"/>
    <lineage>
        <taxon>Eukaryota</taxon>
        <taxon>Viridiplantae</taxon>
        <taxon>Streptophyta</taxon>
        <taxon>Embryophyta</taxon>
        <taxon>Tracheophyta</taxon>
        <taxon>Spermatophyta</taxon>
        <taxon>Magnoliopsida</taxon>
        <taxon>eudicotyledons</taxon>
        <taxon>Gunneridae</taxon>
        <taxon>Pentapetalae</taxon>
        <taxon>asterids</taxon>
        <taxon>campanulids</taxon>
        <taxon>Asterales</taxon>
        <taxon>Asteraceae</taxon>
        <taxon>Asteroideae</taxon>
        <taxon>Anthemideae</taxon>
        <taxon>Anthemidinae</taxon>
        <taxon>Tanacetum</taxon>
    </lineage>
</organism>
<name>A0ABQ5DK53_9ASTR</name>
<keyword evidence="3" id="KW-1185">Reference proteome</keyword>
<comment type="caution">
    <text evidence="2">The sequence shown here is derived from an EMBL/GenBank/DDBJ whole genome shotgun (WGS) entry which is preliminary data.</text>
</comment>
<reference evidence="2" key="1">
    <citation type="journal article" date="2022" name="Int. J. Mol. Sci.">
        <title>Draft Genome of Tanacetum Coccineum: Genomic Comparison of Closely Related Tanacetum-Family Plants.</title>
        <authorList>
            <person name="Yamashiro T."/>
            <person name="Shiraishi A."/>
            <person name="Nakayama K."/>
            <person name="Satake H."/>
        </authorList>
    </citation>
    <scope>NUCLEOTIDE SEQUENCE</scope>
</reference>
<feature type="region of interest" description="Disordered" evidence="1">
    <location>
        <begin position="94"/>
        <end position="164"/>
    </location>
</feature>
<sequence>MTGLFQFETCSGRLPGTPYNSRCSSHTGIDNEAASSMTHVAEDDETQRCGDFKQTISKARQEETTKYWLEDFLSMQVLRVVALPLRTKQGAHVNTIRNTQASTHARASSSKQHKRTHGNTQAESATAKEPSSKRVRRSDSAATKTWRSTVTQANREGSSSNPSGGKHLLTFASGNLLASRNLLHMFWVTLVQPCPASRVWRLQVDYLQSKARRDDKILARGLPKLQQSRNDHKNLKEVRLVDRICNQKNAKRNLQELSETIKPQRYREYDLAHLKLVFEFSIYNVWKSVQYGVSNGLDTAYWGFLVVVLPEYSHTISSIQRIESLWIQRIAL</sequence>
<evidence type="ECO:0000313" key="3">
    <source>
        <dbReference type="Proteomes" id="UP001151760"/>
    </source>
</evidence>
<protein>
    <submittedName>
        <fullName evidence="2">Uncharacterized protein</fullName>
    </submittedName>
</protein>
<feature type="compositionally biased region" description="Polar residues" evidence="1">
    <location>
        <begin position="95"/>
        <end position="110"/>
    </location>
</feature>
<evidence type="ECO:0000313" key="2">
    <source>
        <dbReference type="EMBL" id="GJT39307.1"/>
    </source>
</evidence>
<evidence type="ECO:0000256" key="1">
    <source>
        <dbReference type="SAM" id="MobiDB-lite"/>
    </source>
</evidence>
<dbReference type="Proteomes" id="UP001151760">
    <property type="component" value="Unassembled WGS sequence"/>
</dbReference>
<dbReference type="EMBL" id="BQNB010015376">
    <property type="protein sequence ID" value="GJT39307.1"/>
    <property type="molecule type" value="Genomic_DNA"/>
</dbReference>
<reference evidence="2" key="2">
    <citation type="submission" date="2022-01" db="EMBL/GenBank/DDBJ databases">
        <authorList>
            <person name="Yamashiro T."/>
            <person name="Shiraishi A."/>
            <person name="Satake H."/>
            <person name="Nakayama K."/>
        </authorList>
    </citation>
    <scope>NUCLEOTIDE SEQUENCE</scope>
</reference>
<accession>A0ABQ5DK53</accession>
<proteinExistence type="predicted"/>